<proteinExistence type="predicted"/>
<dbReference type="PROSITE" id="PS50290">
    <property type="entry name" value="PI3_4_KINASE_3"/>
    <property type="match status" value="1"/>
</dbReference>
<dbReference type="GO" id="GO:0004674">
    <property type="term" value="F:protein serine/threonine kinase activity"/>
    <property type="evidence" value="ECO:0007669"/>
    <property type="project" value="TreeGrafter"/>
</dbReference>
<dbReference type="EMBL" id="JADCNL010000006">
    <property type="protein sequence ID" value="KAG0475892.1"/>
    <property type="molecule type" value="Genomic_DNA"/>
</dbReference>
<dbReference type="Proteomes" id="UP000636800">
    <property type="component" value="Chromosome 6"/>
</dbReference>
<keyword evidence="2" id="KW-0418">Kinase</keyword>
<evidence type="ECO:0008006" key="7">
    <source>
        <dbReference type="Google" id="ProtNLM"/>
    </source>
</evidence>
<evidence type="ECO:0000259" key="4">
    <source>
        <dbReference type="PROSITE" id="PS51189"/>
    </source>
</evidence>
<name>A0A835QW69_VANPL</name>
<dbReference type="InterPro" id="IPR011009">
    <property type="entry name" value="Kinase-like_dom_sf"/>
</dbReference>
<dbReference type="InterPro" id="IPR050517">
    <property type="entry name" value="DDR_Repair_Kinase"/>
</dbReference>
<sequence>MLYILTILINYGVELEETFNHGFATVAPLPWQEITPQLFAQLRSHPKKAVREKVQSLLMILAKISPCSIVYPLLVDVNTFEGQSSEELQSIYSYLNNLDPKLIQEVRLVINELDRISVLWEEQWLSILQDLHTGSLWDQCLEKGSSRLARVYMNPTCLVSAYQFFSSCHGWRYEKMREELRRERSIRVGLLSTKTRPKKLVLLGSDGQKYTYLLKGREDLRLDARIMQLLQAINCCFASSADGLGQSLGVRYYSVTPISGQAGLIQWVEKVTSIYSVYKSWQNRNQLSQLYSNGGMNSNPVPAVLRPSDMFYGKIIPALKEKGIRRVVSRRDWPHEVKRTVLLDLMQETPRQLLWQELWCASEGFKSFHSKIRRFSGSVAAMSIIGHVVGLGDRHLDNILIDFCSGEVVHIDYNVCFDKGRRLKIPEIVPFRLTQTIEAALGLTGVEEWTRDDPHDKAVIVGEEKKGMELAVSLSLFASRFQEIRVPLQEHHDLLASTLLAAESALKRFLGLLIEFEVMSAIFYHADKERSRLLQHETTVKSIAAEASSFSEKSRAYFEAQALEYAQAKSLATEKAQEVTSWIEERGRVLDALRSRSFLDSQAFNKLVPESTQAHCSDLDGDVSRIIADLESELSSAVDALNEYGLILQQILPLNYVVTSPLNRLAHVLELSVNNPSADVLSLARKQAADIVANSSGTALDSLKKEHQDLLSSLEMHAMKIETFNKEHSKLLSSIESDSEAKAKERLLSAFTKLMQPEGHDGREDDSSLDDFRDFRMPGIFTKRKESCQRISWKTDDSPLNDSSFISTELEEHIEKCVLLTGLLHEVQNFVGKDLPSFNIDCSRTSSSEHDWATDFHVILRSVKIWFENYTECVLTEIIEAFVFCNTEVMETLARFLRSRFH</sequence>
<dbReference type="InterPro" id="IPR000403">
    <property type="entry name" value="PI3/4_kinase_cat_dom"/>
</dbReference>
<dbReference type="GO" id="GO:0005634">
    <property type="term" value="C:nucleus"/>
    <property type="evidence" value="ECO:0007669"/>
    <property type="project" value="TreeGrafter"/>
</dbReference>
<feature type="domain" description="FAT" evidence="4">
    <location>
        <begin position="1"/>
        <end position="79"/>
    </location>
</feature>
<gene>
    <name evidence="5" type="ORF">HPP92_012733</name>
</gene>
<accession>A0A835QW69</accession>
<dbReference type="Gene3D" id="3.30.1010.10">
    <property type="entry name" value="Phosphatidylinositol 3-kinase Catalytic Subunit, Chain A, domain 4"/>
    <property type="match status" value="1"/>
</dbReference>
<dbReference type="PROSITE" id="PS51189">
    <property type="entry name" value="FAT"/>
    <property type="match status" value="1"/>
</dbReference>
<dbReference type="InterPro" id="IPR014009">
    <property type="entry name" value="PIK_FAT"/>
</dbReference>
<feature type="domain" description="PI3K/PI4K catalytic" evidence="3">
    <location>
        <begin position="184"/>
        <end position="554"/>
    </location>
</feature>
<dbReference type="InterPro" id="IPR018936">
    <property type="entry name" value="PI3/4_kinase_CS"/>
</dbReference>
<evidence type="ECO:0000256" key="1">
    <source>
        <dbReference type="ARBA" id="ARBA00022679"/>
    </source>
</evidence>
<dbReference type="PROSITE" id="PS00916">
    <property type="entry name" value="PI3_4_KINASE_2"/>
    <property type="match status" value="1"/>
</dbReference>
<dbReference type="SUPFAM" id="SSF56112">
    <property type="entry name" value="Protein kinase-like (PK-like)"/>
    <property type="match status" value="1"/>
</dbReference>
<protein>
    <recommendedName>
        <fullName evidence="7">Non-specific serine/threonine protein kinase</fullName>
    </recommendedName>
</protein>
<dbReference type="PANTHER" id="PTHR11139">
    <property type="entry name" value="ATAXIA TELANGIECTASIA MUTATED ATM -RELATED"/>
    <property type="match status" value="1"/>
</dbReference>
<organism evidence="5 6">
    <name type="scientific">Vanilla planifolia</name>
    <name type="common">Vanilla</name>
    <dbReference type="NCBI Taxonomy" id="51239"/>
    <lineage>
        <taxon>Eukaryota</taxon>
        <taxon>Viridiplantae</taxon>
        <taxon>Streptophyta</taxon>
        <taxon>Embryophyta</taxon>
        <taxon>Tracheophyta</taxon>
        <taxon>Spermatophyta</taxon>
        <taxon>Magnoliopsida</taxon>
        <taxon>Liliopsida</taxon>
        <taxon>Asparagales</taxon>
        <taxon>Orchidaceae</taxon>
        <taxon>Vanilloideae</taxon>
        <taxon>Vanilleae</taxon>
        <taxon>Vanilla</taxon>
    </lineage>
</organism>
<evidence type="ECO:0000259" key="3">
    <source>
        <dbReference type="PROSITE" id="PS50290"/>
    </source>
</evidence>
<dbReference type="Gene3D" id="1.10.1070.11">
    <property type="entry name" value="Phosphatidylinositol 3-/4-kinase, catalytic domain"/>
    <property type="match status" value="1"/>
</dbReference>
<evidence type="ECO:0000313" key="5">
    <source>
        <dbReference type="EMBL" id="KAG0475892.1"/>
    </source>
</evidence>
<dbReference type="Pfam" id="PF00454">
    <property type="entry name" value="PI3_PI4_kinase"/>
    <property type="match status" value="1"/>
</dbReference>
<dbReference type="GO" id="GO:0000184">
    <property type="term" value="P:nuclear-transcribed mRNA catabolic process, nonsense-mediated decay"/>
    <property type="evidence" value="ECO:0007669"/>
    <property type="project" value="TreeGrafter"/>
</dbReference>
<dbReference type="PANTHER" id="PTHR11139:SF71">
    <property type="entry name" value="SERINE_THREONINE-PROTEIN KINASE SMG1"/>
    <property type="match status" value="1"/>
</dbReference>
<comment type="caution">
    <text evidence="5">The sequence shown here is derived from an EMBL/GenBank/DDBJ whole genome shotgun (WGS) entry which is preliminary data.</text>
</comment>
<dbReference type="SMART" id="SM00146">
    <property type="entry name" value="PI3Kc"/>
    <property type="match status" value="1"/>
</dbReference>
<evidence type="ECO:0000313" key="6">
    <source>
        <dbReference type="Proteomes" id="UP000636800"/>
    </source>
</evidence>
<keyword evidence="6" id="KW-1185">Reference proteome</keyword>
<reference evidence="5 6" key="1">
    <citation type="journal article" date="2020" name="Nat. Food">
        <title>A phased Vanilla planifolia genome enables genetic improvement of flavour and production.</title>
        <authorList>
            <person name="Hasing T."/>
            <person name="Tang H."/>
            <person name="Brym M."/>
            <person name="Khazi F."/>
            <person name="Huang T."/>
            <person name="Chambers A.H."/>
        </authorList>
    </citation>
    <scope>NUCLEOTIDE SEQUENCE [LARGE SCALE GENOMIC DNA]</scope>
    <source>
        <tissue evidence="5">Leaf</tissue>
    </source>
</reference>
<dbReference type="OrthoDB" id="1862401at2759"/>
<dbReference type="InterPro" id="IPR036940">
    <property type="entry name" value="PI3/4_kinase_cat_sf"/>
</dbReference>
<dbReference type="AlphaFoldDB" id="A0A835QW69"/>
<keyword evidence="1" id="KW-0808">Transferase</keyword>
<evidence type="ECO:0000256" key="2">
    <source>
        <dbReference type="ARBA" id="ARBA00022777"/>
    </source>
</evidence>